<feature type="region of interest" description="Disordered" evidence="12">
    <location>
        <begin position="258"/>
        <end position="283"/>
    </location>
</feature>
<sequence length="283" mass="30723">MNLTFIIGTVVAIAIMILGMMFTSVGGHFTVKPSQIINFFDPSSVLIVLGCTMAVVVASFPPKMLKAMPKHLKIMLNTKKYDPMYYIDQLVELAQVARKNGLLALEEKANAQSDPFFKQAIMLIVDANDADKVRGILNNDIECMSARHDGVAGMYERGSAVAPSFGMLGTLVGLINMLKNMNLSGDGGSSSIGTDMGTALITTLYGCVLANMIFNPIASNLRTRDEEEVLCKMIIVEGIMSIQSGENPKSLREKLLTFVDQKQRGDDGSSAKGEKKSRGKKEK</sequence>
<evidence type="ECO:0000256" key="6">
    <source>
        <dbReference type="ARBA" id="ARBA00022692"/>
    </source>
</evidence>
<evidence type="ECO:0000256" key="11">
    <source>
        <dbReference type="ARBA" id="ARBA00023136"/>
    </source>
</evidence>
<name>A0A644XNH4_9ZZZZ</name>
<dbReference type="InterPro" id="IPR002898">
    <property type="entry name" value="MotA_ExbB_proton_chnl"/>
</dbReference>
<keyword evidence="6 13" id="KW-0812">Transmembrane</keyword>
<organism evidence="16">
    <name type="scientific">bioreactor metagenome</name>
    <dbReference type="NCBI Taxonomy" id="1076179"/>
    <lineage>
        <taxon>unclassified sequences</taxon>
        <taxon>metagenomes</taxon>
        <taxon>ecological metagenomes</taxon>
    </lineage>
</organism>
<evidence type="ECO:0000256" key="13">
    <source>
        <dbReference type="SAM" id="Phobius"/>
    </source>
</evidence>
<accession>A0A644XNH4</accession>
<protein>
    <submittedName>
        <fullName evidence="16">Chemotaxis protein PomA</fullName>
    </submittedName>
</protein>
<evidence type="ECO:0000259" key="15">
    <source>
        <dbReference type="Pfam" id="PF20560"/>
    </source>
</evidence>
<evidence type="ECO:0000313" key="16">
    <source>
        <dbReference type="EMBL" id="MPM17742.1"/>
    </source>
</evidence>
<evidence type="ECO:0000256" key="10">
    <source>
        <dbReference type="ARBA" id="ARBA00023065"/>
    </source>
</evidence>
<dbReference type="GO" id="GO:1902600">
    <property type="term" value="P:proton transmembrane transport"/>
    <property type="evidence" value="ECO:0007669"/>
    <property type="project" value="UniProtKB-KW"/>
</dbReference>
<keyword evidence="8" id="KW-0375">Hydrogen ion transport</keyword>
<keyword evidence="9 13" id="KW-1133">Transmembrane helix</keyword>
<dbReference type="InterPro" id="IPR047055">
    <property type="entry name" value="MotA-like"/>
</dbReference>
<feature type="transmembrane region" description="Helical" evidence="13">
    <location>
        <begin position="198"/>
        <end position="214"/>
    </location>
</feature>
<dbReference type="Pfam" id="PF20560">
    <property type="entry name" value="MotA_N"/>
    <property type="match status" value="1"/>
</dbReference>
<evidence type="ECO:0000256" key="3">
    <source>
        <dbReference type="ARBA" id="ARBA00022448"/>
    </source>
</evidence>
<feature type="transmembrane region" description="Helical" evidence="13">
    <location>
        <begin position="160"/>
        <end position="178"/>
    </location>
</feature>
<dbReference type="PROSITE" id="PS01307">
    <property type="entry name" value="MOTA"/>
    <property type="match status" value="1"/>
</dbReference>
<keyword evidence="3" id="KW-0813">Transport</keyword>
<keyword evidence="10" id="KW-0406">Ion transport</keyword>
<comment type="similarity">
    <text evidence="2">Belongs to the MotA family.</text>
</comment>
<evidence type="ECO:0000256" key="5">
    <source>
        <dbReference type="ARBA" id="ARBA00022500"/>
    </source>
</evidence>
<keyword evidence="11 13" id="KW-0472">Membrane</keyword>
<gene>
    <name evidence="16" type="primary">pomA_8</name>
    <name evidence="16" type="ORF">SDC9_64141</name>
</gene>
<dbReference type="Pfam" id="PF01618">
    <property type="entry name" value="MotA_ExbB"/>
    <property type="match status" value="1"/>
</dbReference>
<dbReference type="InterPro" id="IPR000540">
    <property type="entry name" value="Flag_MotA_CS"/>
</dbReference>
<comment type="subcellular location">
    <subcellularLocation>
        <location evidence="1">Cell membrane</location>
        <topology evidence="1">Multi-pass membrane protein</topology>
    </subcellularLocation>
</comment>
<feature type="transmembrane region" description="Helical" evidence="13">
    <location>
        <begin position="45"/>
        <end position="65"/>
    </location>
</feature>
<evidence type="ECO:0000256" key="7">
    <source>
        <dbReference type="ARBA" id="ARBA00022779"/>
    </source>
</evidence>
<reference evidence="16" key="1">
    <citation type="submission" date="2019-08" db="EMBL/GenBank/DDBJ databases">
        <authorList>
            <person name="Kucharzyk K."/>
            <person name="Murdoch R.W."/>
            <person name="Higgins S."/>
            <person name="Loffler F."/>
        </authorList>
    </citation>
    <scope>NUCLEOTIDE SEQUENCE</scope>
</reference>
<keyword evidence="4" id="KW-1003">Cell membrane</keyword>
<dbReference type="GO" id="GO:0071978">
    <property type="term" value="P:bacterial-type flagellum-dependent swarming motility"/>
    <property type="evidence" value="ECO:0007669"/>
    <property type="project" value="InterPro"/>
</dbReference>
<dbReference type="PANTHER" id="PTHR30433:SF2">
    <property type="entry name" value="MOTILITY PROTEIN A"/>
    <property type="match status" value="1"/>
</dbReference>
<evidence type="ECO:0000256" key="9">
    <source>
        <dbReference type="ARBA" id="ARBA00022989"/>
    </source>
</evidence>
<feature type="transmembrane region" description="Helical" evidence="13">
    <location>
        <begin position="5"/>
        <end position="25"/>
    </location>
</feature>
<feature type="compositionally biased region" description="Basic and acidic residues" evidence="12">
    <location>
        <begin position="258"/>
        <end position="276"/>
    </location>
</feature>
<feature type="domain" description="MotA/TolQ/ExbB proton channel" evidence="14">
    <location>
        <begin position="110"/>
        <end position="229"/>
    </location>
</feature>
<proteinExistence type="inferred from homology"/>
<dbReference type="InterPro" id="IPR046786">
    <property type="entry name" value="MotA_N"/>
</dbReference>
<feature type="domain" description="Motility protein A N-terminal" evidence="15">
    <location>
        <begin position="20"/>
        <end position="99"/>
    </location>
</feature>
<keyword evidence="7" id="KW-0283">Flagellar rotation</keyword>
<comment type="caution">
    <text evidence="16">The sequence shown here is derived from an EMBL/GenBank/DDBJ whole genome shotgun (WGS) entry which is preliminary data.</text>
</comment>
<dbReference type="GO" id="GO:0005886">
    <property type="term" value="C:plasma membrane"/>
    <property type="evidence" value="ECO:0007669"/>
    <property type="project" value="UniProtKB-SubCell"/>
</dbReference>
<keyword evidence="5" id="KW-0145">Chemotaxis</keyword>
<dbReference type="PANTHER" id="PTHR30433">
    <property type="entry name" value="CHEMOTAXIS PROTEIN MOTA"/>
    <property type="match status" value="1"/>
</dbReference>
<dbReference type="EMBL" id="VSSQ01002853">
    <property type="protein sequence ID" value="MPM17742.1"/>
    <property type="molecule type" value="Genomic_DNA"/>
</dbReference>
<evidence type="ECO:0000259" key="14">
    <source>
        <dbReference type="Pfam" id="PF01618"/>
    </source>
</evidence>
<dbReference type="AlphaFoldDB" id="A0A644XNH4"/>
<dbReference type="GO" id="GO:0006935">
    <property type="term" value="P:chemotaxis"/>
    <property type="evidence" value="ECO:0007669"/>
    <property type="project" value="UniProtKB-KW"/>
</dbReference>
<evidence type="ECO:0000256" key="12">
    <source>
        <dbReference type="SAM" id="MobiDB-lite"/>
    </source>
</evidence>
<evidence type="ECO:0000256" key="8">
    <source>
        <dbReference type="ARBA" id="ARBA00022781"/>
    </source>
</evidence>
<evidence type="ECO:0000256" key="1">
    <source>
        <dbReference type="ARBA" id="ARBA00004651"/>
    </source>
</evidence>
<evidence type="ECO:0000256" key="2">
    <source>
        <dbReference type="ARBA" id="ARBA00008038"/>
    </source>
</evidence>
<evidence type="ECO:0000256" key="4">
    <source>
        <dbReference type="ARBA" id="ARBA00022475"/>
    </source>
</evidence>